<comment type="catalytic activity">
    <reaction evidence="1">
        <text>RNA(n) + a ribonucleoside 5'-triphosphate = RNA(n+1) + diphosphate</text>
        <dbReference type="Rhea" id="RHEA:21248"/>
        <dbReference type="Rhea" id="RHEA-COMP:14527"/>
        <dbReference type="Rhea" id="RHEA-COMP:17342"/>
        <dbReference type="ChEBI" id="CHEBI:33019"/>
        <dbReference type="ChEBI" id="CHEBI:61557"/>
        <dbReference type="ChEBI" id="CHEBI:140395"/>
        <dbReference type="EC" id="2.7.7.6"/>
    </reaction>
</comment>
<dbReference type="GO" id="GO:0003899">
    <property type="term" value="F:DNA-directed RNA polymerase activity"/>
    <property type="evidence" value="ECO:0007669"/>
    <property type="project" value="UniProtKB-UniRule"/>
</dbReference>
<protein>
    <recommendedName>
        <fullName evidence="1">DNA-directed RNA polymerase subunit Rpo8</fullName>
        <ecNumber evidence="1">2.7.7.6</ecNumber>
    </recommendedName>
    <alternativeName>
        <fullName evidence="1">DNA-directed RNA polymerase, subunit G</fullName>
    </alternativeName>
</protein>
<evidence type="ECO:0000256" key="1">
    <source>
        <dbReference type="HAMAP-Rule" id="MF_00866"/>
    </source>
</evidence>
<comment type="subcellular location">
    <subcellularLocation>
        <location evidence="1">Cytoplasm</location>
    </subcellularLocation>
</comment>
<comment type="subunit">
    <text evidence="1">Part of the RNA polymerase complex.</text>
</comment>
<evidence type="ECO:0000313" key="2">
    <source>
        <dbReference type="EMBL" id="HEW52567.1"/>
    </source>
</evidence>
<organism evidence="2">
    <name type="scientific">Ignisphaera aggregans</name>
    <dbReference type="NCBI Taxonomy" id="334771"/>
    <lineage>
        <taxon>Archaea</taxon>
        <taxon>Thermoproteota</taxon>
        <taxon>Thermoprotei</taxon>
        <taxon>Desulfurococcales</taxon>
        <taxon>Desulfurococcaceae</taxon>
        <taxon>Ignisphaera</taxon>
    </lineage>
</organism>
<keyword evidence="1" id="KW-0808">Transferase</keyword>
<keyword evidence="1" id="KW-0548">Nucleotidyltransferase</keyword>
<reference evidence="2" key="1">
    <citation type="journal article" date="2020" name="mSystems">
        <title>Genome- and Community-Level Interaction Insights into Carbon Utilization and Element Cycling Functions of Hydrothermarchaeota in Hydrothermal Sediment.</title>
        <authorList>
            <person name="Zhou Z."/>
            <person name="Liu Y."/>
            <person name="Xu W."/>
            <person name="Pan J."/>
            <person name="Luo Z.H."/>
            <person name="Li M."/>
        </authorList>
    </citation>
    <scope>NUCLEOTIDE SEQUENCE [LARGE SCALE GENOMIC DNA]</scope>
    <source>
        <strain evidence="2">SpSt-16</strain>
    </source>
</reference>
<keyword evidence="1" id="KW-0804">Transcription</keyword>
<dbReference type="InterPro" id="IPR012340">
    <property type="entry name" value="NA-bd_OB-fold"/>
</dbReference>
<dbReference type="AlphaFoldDB" id="A0A7C2VLH4"/>
<dbReference type="EMBL" id="DSGT01000001">
    <property type="protein sequence ID" value="HEW52567.1"/>
    <property type="molecule type" value="Genomic_DNA"/>
</dbReference>
<comment type="caution">
    <text evidence="2">The sequence shown here is derived from an EMBL/GenBank/DDBJ whole genome shotgun (WGS) entry which is preliminary data.</text>
</comment>
<dbReference type="GO" id="GO:0005737">
    <property type="term" value="C:cytoplasm"/>
    <property type="evidence" value="ECO:0007669"/>
    <property type="project" value="UniProtKB-SubCell"/>
</dbReference>
<gene>
    <name evidence="1" type="primary">rpo8</name>
    <name evidence="1" type="synonym">rpoG</name>
    <name evidence="2" type="ORF">ENO77_00015</name>
</gene>
<accession>A0A7C2VLH4</accession>
<dbReference type="EC" id="2.7.7.6" evidence="1"/>
<proteinExistence type="inferred from homology"/>
<comment type="similarity">
    <text evidence="1">Belongs to the archaeal Rpo8 RNA polymerase subunit family.</text>
</comment>
<dbReference type="InterPro" id="IPR031555">
    <property type="entry name" value="RNA_pol_Rpo8"/>
</dbReference>
<dbReference type="GO" id="GO:0000428">
    <property type="term" value="C:DNA-directed RNA polymerase complex"/>
    <property type="evidence" value="ECO:0007669"/>
    <property type="project" value="UniProtKB-KW"/>
</dbReference>
<keyword evidence="1" id="KW-0963">Cytoplasm</keyword>
<keyword evidence="1" id="KW-0240">DNA-directed RNA polymerase</keyword>
<dbReference type="GO" id="GO:0006351">
    <property type="term" value="P:DNA-templated transcription"/>
    <property type="evidence" value="ECO:0007669"/>
    <property type="project" value="UniProtKB-UniRule"/>
</dbReference>
<sequence length="125" mass="14116">MECGGDVVSVELKCSVSDVEDSYIPGVKIITMQCDRGQIKMDIHRDLNPVEKGGTINVGIYKYKPDYVKGVDFVAHGYVVTKRRQDGITKIYISLWGYIVIISTSDDTIESMFGPMDKVYIKLWK</sequence>
<name>A0A7C2VLH4_9CREN</name>
<dbReference type="Pfam" id="PF16992">
    <property type="entry name" value="RNA_pol_RpbG"/>
    <property type="match status" value="1"/>
</dbReference>
<dbReference type="Gene3D" id="2.40.50.140">
    <property type="entry name" value="Nucleic acid-binding proteins"/>
    <property type="match status" value="1"/>
</dbReference>
<dbReference type="HAMAP" id="MF_00866">
    <property type="entry name" value="RNApol_arch_Rpo8"/>
    <property type="match status" value="1"/>
</dbReference>
<comment type="function">
    <text evidence="1">DNA-dependent RNA polymerase (RNAP) catalyzes the transcription of DNA into RNA using the four ribonucleoside triphosphates as substrates.</text>
</comment>